<dbReference type="PANTHER" id="PTHR33337:SF40">
    <property type="entry name" value="CENP-V_GFA DOMAIN-CONTAINING PROTEIN-RELATED"/>
    <property type="match status" value="1"/>
</dbReference>
<dbReference type="PANTHER" id="PTHR33337">
    <property type="entry name" value="GFA DOMAIN-CONTAINING PROTEIN"/>
    <property type="match status" value="1"/>
</dbReference>
<evidence type="ECO:0000313" key="6">
    <source>
        <dbReference type="EMBL" id="SFU09361.1"/>
    </source>
</evidence>
<evidence type="ECO:0000313" key="7">
    <source>
        <dbReference type="Proteomes" id="UP000183371"/>
    </source>
</evidence>
<evidence type="ECO:0000256" key="1">
    <source>
        <dbReference type="ARBA" id="ARBA00005495"/>
    </source>
</evidence>
<accession>A0A1I7DCD3</accession>
<dbReference type="Gene3D" id="3.90.1590.10">
    <property type="entry name" value="glutathione-dependent formaldehyde- activating enzyme (gfa)"/>
    <property type="match status" value="1"/>
</dbReference>
<feature type="domain" description="CENP-V/GFA" evidence="5">
    <location>
        <begin position="4"/>
        <end position="99"/>
    </location>
</feature>
<evidence type="ECO:0000259" key="5">
    <source>
        <dbReference type="PROSITE" id="PS51891"/>
    </source>
</evidence>
<dbReference type="SUPFAM" id="SSF51316">
    <property type="entry name" value="Mss4-like"/>
    <property type="match status" value="1"/>
</dbReference>
<sequence length="126" mass="14175">MERITGSCLCGAVRVVASGEPDRVGVCHCMDCRKHHGAVFHASAIYPEDAVSVEGETNSYQGRFFCPRCGSSVYSTSEGEVEVHLGILDEPNQMAPTYELWTTRRENWLPEFPVSKTYERDRVEEE</sequence>
<keyword evidence="3" id="KW-0862">Zinc</keyword>
<dbReference type="InterPro" id="IPR006913">
    <property type="entry name" value="CENP-V/GFA"/>
</dbReference>
<dbReference type="RefSeq" id="WP_054783721.1">
    <property type="nucleotide sequence ID" value="NZ_FPBD01000008.1"/>
</dbReference>
<organism evidence="6 7">
    <name type="scientific">Pseudovibrio denitrificans</name>
    <dbReference type="NCBI Taxonomy" id="258256"/>
    <lineage>
        <taxon>Bacteria</taxon>
        <taxon>Pseudomonadati</taxon>
        <taxon>Pseudomonadota</taxon>
        <taxon>Alphaproteobacteria</taxon>
        <taxon>Hyphomicrobiales</taxon>
        <taxon>Stappiaceae</taxon>
        <taxon>Pseudovibrio</taxon>
    </lineage>
</organism>
<dbReference type="InterPro" id="IPR011057">
    <property type="entry name" value="Mss4-like_sf"/>
</dbReference>
<keyword evidence="7" id="KW-1185">Reference proteome</keyword>
<reference evidence="7" key="1">
    <citation type="submission" date="2016-10" db="EMBL/GenBank/DDBJ databases">
        <authorList>
            <person name="Varghese N."/>
            <person name="Submissions S."/>
        </authorList>
    </citation>
    <scope>NUCLEOTIDE SEQUENCE [LARGE SCALE GENOMIC DNA]</scope>
    <source>
        <strain evidence="7">DSM 17465</strain>
    </source>
</reference>
<dbReference type="Pfam" id="PF04828">
    <property type="entry name" value="GFA"/>
    <property type="match status" value="1"/>
</dbReference>
<evidence type="ECO:0000256" key="3">
    <source>
        <dbReference type="ARBA" id="ARBA00022833"/>
    </source>
</evidence>
<comment type="similarity">
    <text evidence="1">Belongs to the Gfa family.</text>
</comment>
<evidence type="ECO:0000256" key="2">
    <source>
        <dbReference type="ARBA" id="ARBA00022723"/>
    </source>
</evidence>
<dbReference type="GO" id="GO:0016846">
    <property type="term" value="F:carbon-sulfur lyase activity"/>
    <property type="evidence" value="ECO:0007669"/>
    <property type="project" value="InterPro"/>
</dbReference>
<dbReference type="GO" id="GO:0046872">
    <property type="term" value="F:metal ion binding"/>
    <property type="evidence" value="ECO:0007669"/>
    <property type="project" value="UniProtKB-KW"/>
</dbReference>
<dbReference type="Proteomes" id="UP000183371">
    <property type="component" value="Unassembled WGS sequence"/>
</dbReference>
<proteinExistence type="inferred from homology"/>
<gene>
    <name evidence="6" type="ORF">SAMN05444141_108144</name>
</gene>
<dbReference type="EMBL" id="FPBD01000008">
    <property type="protein sequence ID" value="SFU09361.1"/>
    <property type="molecule type" value="Genomic_DNA"/>
</dbReference>
<keyword evidence="4" id="KW-0456">Lyase</keyword>
<protein>
    <submittedName>
        <fullName evidence="6">Uncharacterized conserved protein</fullName>
    </submittedName>
</protein>
<dbReference type="PROSITE" id="PS51891">
    <property type="entry name" value="CENP_V_GFA"/>
    <property type="match status" value="1"/>
</dbReference>
<keyword evidence="2" id="KW-0479">Metal-binding</keyword>
<name>A0A1I7DCD3_9HYPH</name>
<dbReference type="AlphaFoldDB" id="A0A1I7DCD3"/>
<evidence type="ECO:0000256" key="4">
    <source>
        <dbReference type="ARBA" id="ARBA00023239"/>
    </source>
</evidence>